<keyword evidence="3" id="KW-0804">Transcription</keyword>
<dbReference type="Proteomes" id="UP000007843">
    <property type="component" value="Chromosome"/>
</dbReference>
<proteinExistence type="predicted"/>
<dbReference type="SUPFAM" id="SSF51215">
    <property type="entry name" value="Regulatory protein AraC"/>
    <property type="match status" value="1"/>
</dbReference>
<protein>
    <submittedName>
        <fullName evidence="5">Xylose operon regulator</fullName>
    </submittedName>
</protein>
<dbReference type="SUPFAM" id="SSF46689">
    <property type="entry name" value="Homeodomain-like"/>
    <property type="match status" value="2"/>
</dbReference>
<dbReference type="GO" id="GO:0043565">
    <property type="term" value="F:sequence-specific DNA binding"/>
    <property type="evidence" value="ECO:0007669"/>
    <property type="project" value="InterPro"/>
</dbReference>
<dbReference type="PROSITE" id="PS01124">
    <property type="entry name" value="HTH_ARAC_FAMILY_2"/>
    <property type="match status" value="1"/>
</dbReference>
<dbReference type="GO" id="GO:0003700">
    <property type="term" value="F:DNA-binding transcription factor activity"/>
    <property type="evidence" value="ECO:0007669"/>
    <property type="project" value="InterPro"/>
</dbReference>
<dbReference type="InterPro" id="IPR009057">
    <property type="entry name" value="Homeodomain-like_sf"/>
</dbReference>
<feature type="domain" description="HTH araC/xylS-type" evidence="4">
    <location>
        <begin position="185"/>
        <end position="283"/>
    </location>
</feature>
<dbReference type="Gene3D" id="1.10.10.60">
    <property type="entry name" value="Homeodomain-like"/>
    <property type="match status" value="2"/>
</dbReference>
<evidence type="ECO:0000256" key="1">
    <source>
        <dbReference type="ARBA" id="ARBA00023015"/>
    </source>
</evidence>
<evidence type="ECO:0000313" key="5">
    <source>
        <dbReference type="EMBL" id="AEX05397.1"/>
    </source>
</evidence>
<dbReference type="Gene3D" id="2.60.120.10">
    <property type="entry name" value="Jelly Rolls"/>
    <property type="match status" value="1"/>
</dbReference>
<dbReference type="InterPro" id="IPR037923">
    <property type="entry name" value="HTH-like"/>
</dbReference>
<keyword evidence="2" id="KW-0238">DNA-binding</keyword>
<evidence type="ECO:0000313" key="6">
    <source>
        <dbReference type="Proteomes" id="UP000007843"/>
    </source>
</evidence>
<dbReference type="InterPro" id="IPR018060">
    <property type="entry name" value="HTH_AraC"/>
</dbReference>
<keyword evidence="1" id="KW-0805">Transcription regulation</keyword>
<dbReference type="KEGG" id="kox:KOX_18375"/>
<evidence type="ECO:0000256" key="3">
    <source>
        <dbReference type="ARBA" id="ARBA00023163"/>
    </source>
</evidence>
<dbReference type="AlphaFoldDB" id="A0A0H3HD27"/>
<dbReference type="HOGENOM" id="CLU_000445_88_3_6"/>
<gene>
    <name evidence="5" type="ordered locus">KOX_18375</name>
</gene>
<evidence type="ECO:0000256" key="2">
    <source>
        <dbReference type="ARBA" id="ARBA00023125"/>
    </source>
</evidence>
<dbReference type="PANTHER" id="PTHR43280">
    <property type="entry name" value="ARAC-FAMILY TRANSCRIPTIONAL REGULATOR"/>
    <property type="match status" value="1"/>
</dbReference>
<dbReference type="InterPro" id="IPR003313">
    <property type="entry name" value="AraC-bd"/>
</dbReference>
<organism evidence="5 6">
    <name type="scientific">Klebsiella michiganensis (strain ATCC 8724 / DSM 4798 / JCM 20051 / NBRC 3318 / NRRL B-199 / KCTC 1686 / BUCSAV 143 / CCM 1901)</name>
    <dbReference type="NCBI Taxonomy" id="1006551"/>
    <lineage>
        <taxon>Bacteria</taxon>
        <taxon>Pseudomonadati</taxon>
        <taxon>Pseudomonadota</taxon>
        <taxon>Gammaproteobacteria</taxon>
        <taxon>Enterobacterales</taxon>
        <taxon>Enterobacteriaceae</taxon>
        <taxon>Klebsiella/Raoultella group</taxon>
        <taxon>Klebsiella</taxon>
    </lineage>
</organism>
<evidence type="ECO:0000259" key="4">
    <source>
        <dbReference type="PROSITE" id="PS01124"/>
    </source>
</evidence>
<sequence length="324" mass="36640">MFPFSVTHPRSVTQSGRQTANSGYELIAFDAEKLNVFAAEVRYCEPHWHPAPELITVLAGRFTLVVGQQSLELAQGDMLYINAEEVHSLSAEEAGSQLLTVQFSPGLFDELHPSPQLDWSTCGRPYSPADSEVRQRLARLLEQLIDNHAPFQRIAAIYLLLDAVVSAGKPTRRAESSLRDEAMIKKGIDFINQHFDQPLTLSEVACHSGMSYSWFSRLFKKVSRYNFKEYLTLVRLNKARTLLRDTRTPITEISHSCGFQEHKYLIAAFNKYCGVTPTEYRKRFVSRQNMRESELAQGEDCLCLPLNHALLERLAASSRSPSAL</sequence>
<dbReference type="Pfam" id="PF12833">
    <property type="entry name" value="HTH_18"/>
    <property type="match status" value="1"/>
</dbReference>
<accession>A0A0H3HD27</accession>
<dbReference type="EMBL" id="CP003218">
    <property type="protein sequence ID" value="AEX05397.1"/>
    <property type="molecule type" value="Genomic_DNA"/>
</dbReference>
<name>A0A0H3HD27_KLEM8</name>
<dbReference type="PATRIC" id="fig|1006551.4.peg.3680"/>
<dbReference type="SMART" id="SM00342">
    <property type="entry name" value="HTH_ARAC"/>
    <property type="match status" value="1"/>
</dbReference>
<dbReference type="InterPro" id="IPR014710">
    <property type="entry name" value="RmlC-like_jellyroll"/>
</dbReference>
<dbReference type="PANTHER" id="PTHR43280:SF2">
    <property type="entry name" value="HTH-TYPE TRANSCRIPTIONAL REGULATOR EXSA"/>
    <property type="match status" value="1"/>
</dbReference>
<dbReference type="RefSeq" id="WP_014229010.1">
    <property type="nucleotide sequence ID" value="NC_016612.1"/>
</dbReference>
<dbReference type="PROSITE" id="PS00041">
    <property type="entry name" value="HTH_ARAC_FAMILY_1"/>
    <property type="match status" value="1"/>
</dbReference>
<dbReference type="InterPro" id="IPR018062">
    <property type="entry name" value="HTH_AraC-typ_CS"/>
</dbReference>
<reference evidence="5 6" key="1">
    <citation type="journal article" date="2012" name="J. Bacteriol.">
        <title>Complete genome sequence of Klebsiella oxytoca KCTC 1686, used in production of 2,3-butanediol.</title>
        <authorList>
            <person name="Shin S.H."/>
            <person name="Kim S."/>
            <person name="Kim J.Y."/>
            <person name="Lee S."/>
            <person name="Um Y."/>
            <person name="Oh M.K."/>
            <person name="Kim Y.R."/>
            <person name="Lee J."/>
            <person name="Yang K.S."/>
        </authorList>
    </citation>
    <scope>NUCLEOTIDE SEQUENCE [LARGE SCALE GENOMIC DNA]</scope>
    <source>
        <strain evidence="6">ATCC 8724 / DSM 4798 / JCM 20051 / NBRC 3318 / NRRL B-199 / KCTC 1686</strain>
    </source>
</reference>
<dbReference type="Pfam" id="PF02311">
    <property type="entry name" value="AraC_binding"/>
    <property type="match status" value="1"/>
</dbReference>